<reference evidence="7" key="1">
    <citation type="submission" date="2023-04" db="EMBL/GenBank/DDBJ databases">
        <title>Phytophthora lilii NBRC 32176.</title>
        <authorList>
            <person name="Ichikawa N."/>
            <person name="Sato H."/>
            <person name="Tonouchi N."/>
        </authorList>
    </citation>
    <scope>NUCLEOTIDE SEQUENCE</scope>
    <source>
        <strain evidence="7">NBRC 32176</strain>
    </source>
</reference>
<comment type="similarity">
    <text evidence="2 5">Belongs to the RxLR effector family.</text>
</comment>
<dbReference type="Proteomes" id="UP001165083">
    <property type="component" value="Unassembled WGS sequence"/>
</dbReference>
<evidence type="ECO:0000256" key="3">
    <source>
        <dbReference type="ARBA" id="ARBA00022525"/>
    </source>
</evidence>
<keyword evidence="8" id="KW-1185">Reference proteome</keyword>
<sequence>MCLRHVILAVLTVICFAGCAVSTEPKNATTSNWKPLLPALSSAAHLNAVKHSKEARSSHLRKLDVKQREDKPARPDLKTDEERVNTMNVVGMIGNAAKEKVELKLWLSLNFTPEKVKKMLNVISKEDANYKRYSRYFFKYYVKNLDAPISHLPEKTIEDIMQARLYEWLGSKEPLTPPQVFSKLGLTGSWDSARGQPNYKYFDQYLKMWGGAQVREYYNA</sequence>
<dbReference type="EMBL" id="BSXW01001327">
    <property type="protein sequence ID" value="GMF35864.1"/>
    <property type="molecule type" value="Genomic_DNA"/>
</dbReference>
<keyword evidence="3 5" id="KW-0964">Secreted</keyword>
<protein>
    <recommendedName>
        <fullName evidence="5">RxLR effector protein</fullName>
    </recommendedName>
</protein>
<feature type="region of interest" description="Disordered" evidence="6">
    <location>
        <begin position="57"/>
        <end position="79"/>
    </location>
</feature>
<accession>A0A9W6XCQ1</accession>
<gene>
    <name evidence="7" type="ORF">Plil01_001521800</name>
</gene>
<evidence type="ECO:0000256" key="5">
    <source>
        <dbReference type="RuleBase" id="RU367124"/>
    </source>
</evidence>
<dbReference type="AlphaFoldDB" id="A0A9W6XCQ1"/>
<evidence type="ECO:0000256" key="2">
    <source>
        <dbReference type="ARBA" id="ARBA00010400"/>
    </source>
</evidence>
<comment type="function">
    <text evidence="5">Effector that suppresses plant defense responses during pathogen infection.</text>
</comment>
<dbReference type="InterPro" id="IPR031825">
    <property type="entry name" value="RXLR"/>
</dbReference>
<evidence type="ECO:0000256" key="1">
    <source>
        <dbReference type="ARBA" id="ARBA00004613"/>
    </source>
</evidence>
<evidence type="ECO:0000313" key="7">
    <source>
        <dbReference type="EMBL" id="GMF35864.1"/>
    </source>
</evidence>
<comment type="domain">
    <text evidence="5">The RxLR-dEER motif acts to carry the protein into the host cell cytoplasm through binding to cell surface phosphatidylinositol-3-phosphate.</text>
</comment>
<evidence type="ECO:0000256" key="6">
    <source>
        <dbReference type="SAM" id="MobiDB-lite"/>
    </source>
</evidence>
<evidence type="ECO:0000256" key="4">
    <source>
        <dbReference type="ARBA" id="ARBA00022729"/>
    </source>
</evidence>
<keyword evidence="4 5" id="KW-0732">Signal</keyword>
<proteinExistence type="inferred from homology"/>
<comment type="subcellular location">
    <subcellularLocation>
        <location evidence="1 5">Secreted</location>
    </subcellularLocation>
</comment>
<evidence type="ECO:0000313" key="8">
    <source>
        <dbReference type="Proteomes" id="UP001165083"/>
    </source>
</evidence>
<dbReference type="OrthoDB" id="127534at2759"/>
<name>A0A9W6XCQ1_9STRA</name>
<comment type="caution">
    <text evidence="7">The sequence shown here is derived from an EMBL/GenBank/DDBJ whole genome shotgun (WGS) entry which is preliminary data.</text>
</comment>
<organism evidence="7 8">
    <name type="scientific">Phytophthora lilii</name>
    <dbReference type="NCBI Taxonomy" id="2077276"/>
    <lineage>
        <taxon>Eukaryota</taxon>
        <taxon>Sar</taxon>
        <taxon>Stramenopiles</taxon>
        <taxon>Oomycota</taxon>
        <taxon>Peronosporomycetes</taxon>
        <taxon>Peronosporales</taxon>
        <taxon>Peronosporaceae</taxon>
        <taxon>Phytophthora</taxon>
    </lineage>
</organism>
<feature type="chain" id="PRO_5040957984" description="RxLR effector protein" evidence="5">
    <location>
        <begin position="23"/>
        <end position="220"/>
    </location>
</feature>
<feature type="signal peptide" evidence="5">
    <location>
        <begin position="1"/>
        <end position="22"/>
    </location>
</feature>
<dbReference type="Pfam" id="PF16810">
    <property type="entry name" value="RXLR"/>
    <property type="match status" value="1"/>
</dbReference>